<dbReference type="Proteomes" id="UP000480684">
    <property type="component" value="Unassembled WGS sequence"/>
</dbReference>
<protein>
    <submittedName>
        <fullName evidence="4">DsbA family protein</fullName>
    </submittedName>
</protein>
<dbReference type="PANTHER" id="PTHR13887:SF56">
    <property type="entry name" value="THIOREDOXIN-LIKE REDUCTASE RV2466C"/>
    <property type="match status" value="1"/>
</dbReference>
<dbReference type="Gene3D" id="3.40.30.10">
    <property type="entry name" value="Glutaredoxin"/>
    <property type="match status" value="1"/>
</dbReference>
<dbReference type="SUPFAM" id="SSF52833">
    <property type="entry name" value="Thioredoxin-like"/>
    <property type="match status" value="1"/>
</dbReference>
<comment type="caution">
    <text evidence="4">The sequence shown here is derived from an EMBL/GenBank/DDBJ whole genome shotgun (WGS) entry which is preliminary data.</text>
</comment>
<feature type="signal peptide" evidence="2">
    <location>
        <begin position="1"/>
        <end position="22"/>
    </location>
</feature>
<evidence type="ECO:0000256" key="2">
    <source>
        <dbReference type="SAM" id="SignalP"/>
    </source>
</evidence>
<evidence type="ECO:0000313" key="4">
    <source>
        <dbReference type="EMBL" id="NFV81430.1"/>
    </source>
</evidence>
<dbReference type="RefSeq" id="WP_163681485.1">
    <property type="nucleotide sequence ID" value="NZ_JAAIYP010000040.1"/>
</dbReference>
<dbReference type="AlphaFoldDB" id="A0A7C9UY03"/>
<keyword evidence="5" id="KW-1185">Reference proteome</keyword>
<proteinExistence type="inferred from homology"/>
<sequence>MKNVVRLFAVLASLCAAGAAFAADKAGTPAADKADTFAIDHVMGKADAPITIIEYASTTCGHCANLHTETLPKIKAEWIDTGKAKLIYRDFPTAPAHMSIGASMIAHCAGPERYYGVLALIMEQQHKWMESSNPLDSLKKLVRIAGITGQDVDACLGRQDLANAIQDRARAGNTTFGIEATPTMIINGTVVEGHDPEKIFQVLKDAAK</sequence>
<dbReference type="EMBL" id="JAAIYP010000040">
    <property type="protein sequence ID" value="NFV81430.1"/>
    <property type="molecule type" value="Genomic_DNA"/>
</dbReference>
<dbReference type="InterPro" id="IPR012336">
    <property type="entry name" value="Thioredoxin-like_fold"/>
</dbReference>
<dbReference type="PANTHER" id="PTHR13887">
    <property type="entry name" value="GLUTATHIONE S-TRANSFERASE KAPPA"/>
    <property type="match status" value="1"/>
</dbReference>
<accession>A0A7C9UY03</accession>
<evidence type="ECO:0000259" key="3">
    <source>
        <dbReference type="Pfam" id="PF13462"/>
    </source>
</evidence>
<feature type="domain" description="Thioredoxin-like fold" evidence="3">
    <location>
        <begin position="40"/>
        <end position="204"/>
    </location>
</feature>
<reference evidence="4 5" key="1">
    <citation type="submission" date="2020-02" db="EMBL/GenBank/DDBJ databases">
        <authorList>
            <person name="Dziuba M."/>
            <person name="Kuznetsov B."/>
            <person name="Mardanov A."/>
            <person name="Ravin N."/>
            <person name="Grouzdev D."/>
        </authorList>
    </citation>
    <scope>NUCLEOTIDE SEQUENCE [LARGE SCALE GENOMIC DNA]</scope>
    <source>
        <strain evidence="4 5">SpK</strain>
    </source>
</reference>
<name>A0A7C9UY03_9PROT</name>
<evidence type="ECO:0000313" key="5">
    <source>
        <dbReference type="Proteomes" id="UP000480684"/>
    </source>
</evidence>
<gene>
    <name evidence="4" type="ORF">G4223_15050</name>
</gene>
<dbReference type="Pfam" id="PF13462">
    <property type="entry name" value="Thioredoxin_4"/>
    <property type="match status" value="1"/>
</dbReference>
<feature type="chain" id="PRO_5028980681" evidence="2">
    <location>
        <begin position="23"/>
        <end position="208"/>
    </location>
</feature>
<comment type="similarity">
    <text evidence="1">Belongs to the thioredoxin family. DsbA subfamily.</text>
</comment>
<organism evidence="4 5">
    <name type="scientific">Magnetospirillum aberrantis SpK</name>
    <dbReference type="NCBI Taxonomy" id="908842"/>
    <lineage>
        <taxon>Bacteria</taxon>
        <taxon>Pseudomonadati</taxon>
        <taxon>Pseudomonadota</taxon>
        <taxon>Alphaproteobacteria</taxon>
        <taxon>Rhodospirillales</taxon>
        <taxon>Rhodospirillaceae</taxon>
        <taxon>Magnetospirillum</taxon>
    </lineage>
</organism>
<dbReference type="InterPro" id="IPR036249">
    <property type="entry name" value="Thioredoxin-like_sf"/>
</dbReference>
<evidence type="ECO:0000256" key="1">
    <source>
        <dbReference type="ARBA" id="ARBA00005791"/>
    </source>
</evidence>
<keyword evidence="2" id="KW-0732">Signal</keyword>